<evidence type="ECO:0000256" key="5">
    <source>
        <dbReference type="ARBA" id="ARBA00022691"/>
    </source>
</evidence>
<dbReference type="InterPro" id="IPR002941">
    <property type="entry name" value="DNA_methylase_N4/N6"/>
</dbReference>
<keyword evidence="3" id="KW-0489">Methyltransferase</keyword>
<dbReference type="EC" id="2.1.1.72" evidence="2"/>
<proteinExistence type="inferred from homology"/>
<feature type="domain" description="DNA methylase N-4/N-6" evidence="7">
    <location>
        <begin position="286"/>
        <end position="608"/>
    </location>
</feature>
<dbReference type="RefSeq" id="WP_222591044.1">
    <property type="nucleotide sequence ID" value="NZ_BJVC01000001.1"/>
</dbReference>
<dbReference type="PROSITE" id="PS00092">
    <property type="entry name" value="N6_MTASE"/>
    <property type="match status" value="1"/>
</dbReference>
<comment type="caution">
    <text evidence="8">The sequence shown here is derived from an EMBL/GenBank/DDBJ whole genome shotgun (WGS) entry which is preliminary data.</text>
</comment>
<evidence type="ECO:0000313" key="9">
    <source>
        <dbReference type="Proteomes" id="UP000321405"/>
    </source>
</evidence>
<keyword evidence="9" id="KW-1185">Reference proteome</keyword>
<dbReference type="GO" id="GO:0003677">
    <property type="term" value="F:DNA binding"/>
    <property type="evidence" value="ECO:0007669"/>
    <property type="project" value="InterPro"/>
</dbReference>
<dbReference type="Proteomes" id="UP000321405">
    <property type="component" value="Unassembled WGS sequence"/>
</dbReference>
<sequence>MAAPLRDLILFLLPEDGSTIGNQRMLTALQEHLPKLKEGRYQAERDELAAEGLLIKGKGRGGSVARAKPVVRSRSNLTSGQPYVSPTVGAPSANAYLYPDKAITRPDVGMEAQFSNKKAPKTYRYDSSLAPELAWDENAERDFAEWLLALIAEAADKGEATVFAQPQVWQGTNERFLSLSQCAARLGSLTKPFLNWAGKAERRQISVPTLPLFVHERHSTQAILDTLQSHKAVGTNLDLFGDMDLDVADRLDAYEHKGPWTNRLVLGDSLQVMNSLLEYEGMGGQVQMLYFDPPYGVKYGSNFQPFVRKNRVNHGSDDEMIREPEMVKAYRDTWELGLHSYLTYLRDRLMLARELLTPSGSIFVQISDDNVHHVREILDEVFPGGFVSQISFQTTSGFDSTTLPTMGDFLLWYSKDKDTVRYNKIFQPQPIELGKGNATWVLLPDGSYRGVNAAEKRGEAELPKDAKLYNPDNIQSQNAASEPQPFKFEGKTYLPGGNSHWKANYPDGMNRLGKAGRIHVAKNSIRYRRYADDFPFQQLGNIWTDTITGNFTDDKVYVVQTGVKVVERCIHMTTEPGDLVLDITCGSGTTAYTAEQWGRRWITVDTSRVPIALARQRLLTSTFPWYRLQEPGKGPAGGFIYERRRNNKGEEVGGLVPRITLKSIANDEDPKLETIIDRAEVNDKITRVCGPFTVEATIQAAMNMEEDSTASSSQPITDSPRAYLDRMIEVLRQSKTLNLPGNTTVELETVSPLADREYLHAEGIARNGTEKRIAIVFGPEDGAIGSDYVFNAQTEALRQGYSQLFLFGFAIDVNARGMLAKLKLPTVYIAVTPDVVMSDLLKTSKSSEIFSITGLPDVRLEAAGKNKDGTPLHRVVIKGLDIFRPDTMETDEVKAENLPCWMLDTNYNGMAFFASQVFFPKTSAWDNLQKSLKGQFAENVWEHLAGTVSEPFTLGDKRRIAVKVIDERGNELMTVKTPGGDN</sequence>
<evidence type="ECO:0000313" key="8">
    <source>
        <dbReference type="EMBL" id="GEL01065.1"/>
    </source>
</evidence>
<dbReference type="InterPro" id="IPR002295">
    <property type="entry name" value="N4/N6-MTase_EcoPI_Mod-like"/>
</dbReference>
<dbReference type="SUPFAM" id="SSF53335">
    <property type="entry name" value="S-adenosyl-L-methionine-dependent methyltransferases"/>
    <property type="match status" value="1"/>
</dbReference>
<dbReference type="Pfam" id="PF01555">
    <property type="entry name" value="N6_N4_Mtase"/>
    <property type="match status" value="1"/>
</dbReference>
<evidence type="ECO:0000256" key="6">
    <source>
        <dbReference type="ARBA" id="ARBA00047942"/>
    </source>
</evidence>
<evidence type="ECO:0000259" key="7">
    <source>
        <dbReference type="Pfam" id="PF01555"/>
    </source>
</evidence>
<gene>
    <name evidence="8" type="ORF">SSA02_02280</name>
</gene>
<organism evidence="8 9">
    <name type="scientific">Swaminathania salitolerans</name>
    <dbReference type="NCBI Taxonomy" id="182838"/>
    <lineage>
        <taxon>Bacteria</taxon>
        <taxon>Pseudomonadati</taxon>
        <taxon>Pseudomonadota</taxon>
        <taxon>Alphaproteobacteria</taxon>
        <taxon>Acetobacterales</taxon>
        <taxon>Acetobacteraceae</taxon>
        <taxon>Swaminathania</taxon>
    </lineage>
</organism>
<keyword evidence="4" id="KW-0808">Transferase</keyword>
<evidence type="ECO:0000256" key="3">
    <source>
        <dbReference type="ARBA" id="ARBA00022603"/>
    </source>
</evidence>
<evidence type="ECO:0000256" key="1">
    <source>
        <dbReference type="ARBA" id="ARBA00006594"/>
    </source>
</evidence>
<dbReference type="GO" id="GO:0008170">
    <property type="term" value="F:N-methyltransferase activity"/>
    <property type="evidence" value="ECO:0007669"/>
    <property type="project" value="InterPro"/>
</dbReference>
<reference evidence="8 9" key="1">
    <citation type="submission" date="2019-07" db="EMBL/GenBank/DDBJ databases">
        <title>Whole genome shotgun sequence of Swaminathania salitolerans NBRC 104436.</title>
        <authorList>
            <person name="Hosoyama A."/>
            <person name="Uohara A."/>
            <person name="Ohji S."/>
            <person name="Ichikawa N."/>
        </authorList>
    </citation>
    <scope>NUCLEOTIDE SEQUENCE [LARGE SCALE GENOMIC DNA]</scope>
    <source>
        <strain evidence="8 9">NBRC 104436</strain>
    </source>
</reference>
<keyword evidence="5" id="KW-0949">S-adenosyl-L-methionine</keyword>
<dbReference type="GO" id="GO:0032259">
    <property type="term" value="P:methylation"/>
    <property type="evidence" value="ECO:0007669"/>
    <property type="project" value="UniProtKB-KW"/>
</dbReference>
<comment type="catalytic activity">
    <reaction evidence="6">
        <text>a 2'-deoxyadenosine in DNA + S-adenosyl-L-methionine = an N(6)-methyl-2'-deoxyadenosine in DNA + S-adenosyl-L-homocysteine + H(+)</text>
        <dbReference type="Rhea" id="RHEA:15197"/>
        <dbReference type="Rhea" id="RHEA-COMP:12418"/>
        <dbReference type="Rhea" id="RHEA-COMP:12419"/>
        <dbReference type="ChEBI" id="CHEBI:15378"/>
        <dbReference type="ChEBI" id="CHEBI:57856"/>
        <dbReference type="ChEBI" id="CHEBI:59789"/>
        <dbReference type="ChEBI" id="CHEBI:90615"/>
        <dbReference type="ChEBI" id="CHEBI:90616"/>
        <dbReference type="EC" id="2.1.1.72"/>
    </reaction>
</comment>
<name>A0A511BLE1_9PROT</name>
<comment type="similarity">
    <text evidence="1">Belongs to the N(4)/N(6)-methyltransferase family.</text>
</comment>
<dbReference type="InterPro" id="IPR029063">
    <property type="entry name" value="SAM-dependent_MTases_sf"/>
</dbReference>
<dbReference type="GO" id="GO:0009007">
    <property type="term" value="F:site-specific DNA-methyltransferase (adenine-specific) activity"/>
    <property type="evidence" value="ECO:0007669"/>
    <property type="project" value="UniProtKB-EC"/>
</dbReference>
<evidence type="ECO:0000256" key="2">
    <source>
        <dbReference type="ARBA" id="ARBA00011900"/>
    </source>
</evidence>
<evidence type="ECO:0000256" key="4">
    <source>
        <dbReference type="ARBA" id="ARBA00022679"/>
    </source>
</evidence>
<dbReference type="Gene3D" id="3.40.50.150">
    <property type="entry name" value="Vaccinia Virus protein VP39"/>
    <property type="match status" value="1"/>
</dbReference>
<dbReference type="PRINTS" id="PR00506">
    <property type="entry name" value="D21N6MTFRASE"/>
</dbReference>
<dbReference type="EMBL" id="BJVC01000001">
    <property type="protein sequence ID" value="GEL01065.1"/>
    <property type="molecule type" value="Genomic_DNA"/>
</dbReference>
<accession>A0A511BLE1</accession>
<dbReference type="InterPro" id="IPR002052">
    <property type="entry name" value="DNA_methylase_N6_adenine_CS"/>
</dbReference>
<protein>
    <recommendedName>
        <fullName evidence="2">site-specific DNA-methyltransferase (adenine-specific)</fullName>
        <ecNumber evidence="2">2.1.1.72</ecNumber>
    </recommendedName>
</protein>
<dbReference type="AlphaFoldDB" id="A0A511BLE1"/>